<gene>
    <name evidence="3" type="ORF">GMBLW1_05280</name>
</gene>
<dbReference type="RefSeq" id="WP_162658500.1">
    <property type="nucleotide sequence ID" value="NZ_LR593887.1"/>
</dbReference>
<accession>A0A6C2YRD4</accession>
<reference evidence="3" key="1">
    <citation type="submission" date="2019-04" db="EMBL/GenBank/DDBJ databases">
        <authorList>
            <consortium name="Science for Life Laboratories"/>
        </authorList>
    </citation>
    <scope>NUCLEOTIDE SEQUENCE</scope>
    <source>
        <strain evidence="3">MBLW1</strain>
    </source>
</reference>
<dbReference type="Proteomes" id="UP000464378">
    <property type="component" value="Chromosome"/>
</dbReference>
<dbReference type="EMBL" id="LR586016">
    <property type="protein sequence ID" value="VIP03432.1"/>
    <property type="molecule type" value="Genomic_DNA"/>
</dbReference>
<feature type="signal peptide" evidence="2">
    <location>
        <begin position="1"/>
        <end position="20"/>
    </location>
</feature>
<dbReference type="EMBL" id="LR593887">
    <property type="protein sequence ID" value="VTS04236.1"/>
    <property type="molecule type" value="Genomic_DNA"/>
</dbReference>
<dbReference type="AlphaFoldDB" id="A0A6C2YRD4"/>
<name>A0A6C2YRD4_9BACT</name>
<feature type="compositionally biased region" description="Basic and acidic residues" evidence="1">
    <location>
        <begin position="25"/>
        <end position="42"/>
    </location>
</feature>
<protein>
    <recommendedName>
        <fullName evidence="5">DUF5666 domain-containing protein</fullName>
    </recommendedName>
</protein>
<keyword evidence="4" id="KW-1185">Reference proteome</keyword>
<evidence type="ECO:0000256" key="2">
    <source>
        <dbReference type="SAM" id="SignalP"/>
    </source>
</evidence>
<evidence type="ECO:0008006" key="5">
    <source>
        <dbReference type="Google" id="ProtNLM"/>
    </source>
</evidence>
<proteinExistence type="predicted"/>
<evidence type="ECO:0000313" key="3">
    <source>
        <dbReference type="EMBL" id="VIP03432.1"/>
    </source>
</evidence>
<evidence type="ECO:0000313" key="4">
    <source>
        <dbReference type="Proteomes" id="UP000464378"/>
    </source>
</evidence>
<keyword evidence="2" id="KW-0732">Signal</keyword>
<feature type="chain" id="PRO_5036172818" description="DUF5666 domain-containing protein" evidence="2">
    <location>
        <begin position="21"/>
        <end position="143"/>
    </location>
</feature>
<evidence type="ECO:0000256" key="1">
    <source>
        <dbReference type="SAM" id="MobiDB-lite"/>
    </source>
</evidence>
<dbReference type="InParanoid" id="A0A6C2YRD4"/>
<feature type="region of interest" description="Disordered" evidence="1">
    <location>
        <begin position="17"/>
        <end position="62"/>
    </location>
</feature>
<dbReference type="KEGG" id="tim:GMBLW1_05280"/>
<sequence length="143" mass="15823">MIRMLLVVVLGASMAGLGLSQEPTPKMEPKKQMKKDKADAKAKNSPTMPESESESPEEPKNLKSITGKFSKYVAKTKVLTLEVDEEETDFQLDEKTITYTTKGEPSKKFGSGIALYKAGRPVMVKLQPTEKGERVYSVTPLKK</sequence>
<organism evidence="3">
    <name type="scientific">Tuwongella immobilis</name>
    <dbReference type="NCBI Taxonomy" id="692036"/>
    <lineage>
        <taxon>Bacteria</taxon>
        <taxon>Pseudomonadati</taxon>
        <taxon>Planctomycetota</taxon>
        <taxon>Planctomycetia</taxon>
        <taxon>Gemmatales</taxon>
        <taxon>Gemmataceae</taxon>
        <taxon>Tuwongella</taxon>
    </lineage>
</organism>